<dbReference type="GO" id="GO:0016787">
    <property type="term" value="F:hydrolase activity"/>
    <property type="evidence" value="ECO:0007669"/>
    <property type="project" value="UniProtKB-KW"/>
</dbReference>
<sequence>MSAPTLDMGRVRAITLDLDDTLWPVWPTIERAEKAMRSWLSHRAPVAARLSGDTQIQRRLRDAAVADHPAIAHHLGDLRREALRRLLVESAEDPALAEPAYRVFFDARQQVDLYPDALTALEALSARFPIVALSNGNADVHRVGIGHFFRAAVNPAITGFSKPDARIFAAAAAQAGVSPAQVLHIGDDAQLDGAGALAAGMQTVWINRRDERWPAELPTAPHAEVASLTALCALLR</sequence>
<protein>
    <submittedName>
        <fullName evidence="4">HAD family hydrolase</fullName>
    </submittedName>
</protein>
<evidence type="ECO:0000313" key="4">
    <source>
        <dbReference type="EMBL" id="AVO35354.1"/>
    </source>
</evidence>
<dbReference type="KEGG" id="otk:C6570_14810"/>
<reference evidence="4 5" key="1">
    <citation type="submission" date="2018-03" db="EMBL/GenBank/DDBJ databases">
        <title>Genome sequencing of Ottowia sp.</title>
        <authorList>
            <person name="Kim S.-J."/>
            <person name="Heo J."/>
            <person name="Kwon S.-W."/>
        </authorList>
    </citation>
    <scope>NUCLEOTIDE SEQUENCE [LARGE SCALE GENOMIC DNA]</scope>
    <source>
        <strain evidence="4 5">KADR8-3</strain>
    </source>
</reference>
<dbReference type="PANTHER" id="PTHR46470">
    <property type="entry name" value="N-ACYLNEURAMINATE-9-PHOSPHATASE"/>
    <property type="match status" value="1"/>
</dbReference>
<dbReference type="InterPro" id="IPR051400">
    <property type="entry name" value="HAD-like_hydrolase"/>
</dbReference>
<evidence type="ECO:0000256" key="1">
    <source>
        <dbReference type="ARBA" id="ARBA00001946"/>
    </source>
</evidence>
<organism evidence="4 5">
    <name type="scientific">Ottowia oryzae</name>
    <dbReference type="NCBI Taxonomy" id="2109914"/>
    <lineage>
        <taxon>Bacteria</taxon>
        <taxon>Pseudomonadati</taxon>
        <taxon>Pseudomonadota</taxon>
        <taxon>Betaproteobacteria</taxon>
        <taxon>Burkholderiales</taxon>
        <taxon>Comamonadaceae</taxon>
        <taxon>Ottowia</taxon>
    </lineage>
</organism>
<dbReference type="AlphaFoldDB" id="A0A2S0MHI6"/>
<dbReference type="PRINTS" id="PR00413">
    <property type="entry name" value="HADHALOGNASE"/>
</dbReference>
<evidence type="ECO:0000256" key="2">
    <source>
        <dbReference type="ARBA" id="ARBA00022801"/>
    </source>
</evidence>
<dbReference type="RefSeq" id="WP_106703902.1">
    <property type="nucleotide sequence ID" value="NZ_CP027666.1"/>
</dbReference>
<dbReference type="SFLD" id="SFLDG01129">
    <property type="entry name" value="C1.5:_HAD__Beta-PGM__Phosphata"/>
    <property type="match status" value="1"/>
</dbReference>
<dbReference type="PANTHER" id="PTHR46470:SF4">
    <property type="entry name" value="5-AMINO-6-(5-PHOSPHO-D-RIBITYLAMINO)URACIL PHOSPHATASE YIGB"/>
    <property type="match status" value="1"/>
</dbReference>
<dbReference type="GO" id="GO:0009231">
    <property type="term" value="P:riboflavin biosynthetic process"/>
    <property type="evidence" value="ECO:0007669"/>
    <property type="project" value="TreeGrafter"/>
</dbReference>
<name>A0A2S0MHI6_9BURK</name>
<keyword evidence="5" id="KW-1185">Reference proteome</keyword>
<dbReference type="NCBIfam" id="TIGR01509">
    <property type="entry name" value="HAD-SF-IA-v3"/>
    <property type="match status" value="1"/>
</dbReference>
<dbReference type="Gene3D" id="1.20.120.1600">
    <property type="match status" value="1"/>
</dbReference>
<dbReference type="InterPro" id="IPR023214">
    <property type="entry name" value="HAD_sf"/>
</dbReference>
<keyword evidence="2 4" id="KW-0378">Hydrolase</keyword>
<dbReference type="Gene3D" id="3.40.50.1000">
    <property type="entry name" value="HAD superfamily/HAD-like"/>
    <property type="match status" value="1"/>
</dbReference>
<evidence type="ECO:0000256" key="3">
    <source>
        <dbReference type="ARBA" id="ARBA00022842"/>
    </source>
</evidence>
<evidence type="ECO:0000313" key="5">
    <source>
        <dbReference type="Proteomes" id="UP000239709"/>
    </source>
</evidence>
<dbReference type="SFLD" id="SFLDS00003">
    <property type="entry name" value="Haloacid_Dehalogenase"/>
    <property type="match status" value="1"/>
</dbReference>
<keyword evidence="3" id="KW-0460">Magnesium</keyword>
<dbReference type="Proteomes" id="UP000239709">
    <property type="component" value="Chromosome"/>
</dbReference>
<dbReference type="Pfam" id="PF00702">
    <property type="entry name" value="Hydrolase"/>
    <property type="match status" value="1"/>
</dbReference>
<dbReference type="SUPFAM" id="SSF56784">
    <property type="entry name" value="HAD-like"/>
    <property type="match status" value="1"/>
</dbReference>
<dbReference type="OrthoDB" id="367448at2"/>
<dbReference type="NCBIfam" id="TIGR01549">
    <property type="entry name" value="HAD-SF-IA-v1"/>
    <property type="match status" value="1"/>
</dbReference>
<accession>A0A2S0MHI6</accession>
<dbReference type="InterPro" id="IPR036412">
    <property type="entry name" value="HAD-like_sf"/>
</dbReference>
<dbReference type="InterPro" id="IPR006439">
    <property type="entry name" value="HAD-SF_hydro_IA"/>
</dbReference>
<proteinExistence type="predicted"/>
<dbReference type="EMBL" id="CP027666">
    <property type="protein sequence ID" value="AVO35354.1"/>
    <property type="molecule type" value="Genomic_DNA"/>
</dbReference>
<comment type="cofactor">
    <cofactor evidence="1">
        <name>Mg(2+)</name>
        <dbReference type="ChEBI" id="CHEBI:18420"/>
    </cofactor>
</comment>
<gene>
    <name evidence="4" type="ORF">C6570_14810</name>
</gene>